<dbReference type="Proteomes" id="UP000316079">
    <property type="component" value="Unassembled WGS sequence"/>
</dbReference>
<sequence>MLKVNFFMSRDFVRLLEEGKIEETDKRKDEVEEKQRERRKQMAKRGEDHIPRFFRKSLDAAGREVWLFNGTYWKIRENPGFANVANMELW</sequence>
<accession>A0A553Q9D5</accession>
<protein>
    <submittedName>
        <fullName evidence="2">Uncharacterized protein</fullName>
    </submittedName>
</protein>
<evidence type="ECO:0000313" key="3">
    <source>
        <dbReference type="Proteomes" id="UP000316079"/>
    </source>
</evidence>
<dbReference type="InterPro" id="IPR037239">
    <property type="entry name" value="OSBP_sf"/>
</dbReference>
<dbReference type="GO" id="GO:0008289">
    <property type="term" value="F:lipid binding"/>
    <property type="evidence" value="ECO:0007669"/>
    <property type="project" value="InterPro"/>
</dbReference>
<reference evidence="2" key="2">
    <citation type="submission" date="2019-04" db="EMBL/GenBank/DDBJ databases">
        <authorList>
            <person name="Kadobianskyi M."/>
            <person name="Schulze L."/>
            <person name="Schuelke M."/>
            <person name="Judkewitz B."/>
        </authorList>
    </citation>
    <scope>NUCLEOTIDE SEQUENCE</scope>
    <source>
        <strain evidence="2">Bolton</strain>
        <tissue evidence="2">Whole-body</tissue>
    </source>
</reference>
<keyword evidence="3" id="KW-1185">Reference proteome</keyword>
<gene>
    <name evidence="2" type="ORF">DNTS_002566</name>
</gene>
<dbReference type="EMBL" id="SRMA01026200">
    <property type="protein sequence ID" value="TRY86541.1"/>
    <property type="molecule type" value="Genomic_DNA"/>
</dbReference>
<reference evidence="2 3" key="1">
    <citation type="journal article" date="2019" name="Sci. Data">
        <title>Hybrid genome assembly and annotation of Danionella translucida.</title>
        <authorList>
            <person name="Kadobianskyi M."/>
            <person name="Schulze L."/>
            <person name="Schuelke M."/>
            <person name="Judkewitz B."/>
        </authorList>
    </citation>
    <scope>NUCLEOTIDE SEQUENCE [LARGE SCALE GENOMIC DNA]</scope>
    <source>
        <strain evidence="2 3">Bolton</strain>
    </source>
</reference>
<dbReference type="Pfam" id="PF01237">
    <property type="entry name" value="Oxysterol_BP"/>
    <property type="match status" value="1"/>
</dbReference>
<dbReference type="AlphaFoldDB" id="A0A553Q9D5"/>
<organism evidence="2 3">
    <name type="scientific">Danionella cerebrum</name>
    <dbReference type="NCBI Taxonomy" id="2873325"/>
    <lineage>
        <taxon>Eukaryota</taxon>
        <taxon>Metazoa</taxon>
        <taxon>Chordata</taxon>
        <taxon>Craniata</taxon>
        <taxon>Vertebrata</taxon>
        <taxon>Euteleostomi</taxon>
        <taxon>Actinopterygii</taxon>
        <taxon>Neopterygii</taxon>
        <taxon>Teleostei</taxon>
        <taxon>Ostariophysi</taxon>
        <taxon>Cypriniformes</taxon>
        <taxon>Danionidae</taxon>
        <taxon>Danioninae</taxon>
        <taxon>Danionella</taxon>
    </lineage>
</organism>
<dbReference type="FunFam" id="3.30.70.3490:FF:000002">
    <property type="entry name" value="Oxysterol-binding protein"/>
    <property type="match status" value="1"/>
</dbReference>
<feature type="compositionally biased region" description="Basic and acidic residues" evidence="1">
    <location>
        <begin position="24"/>
        <end position="36"/>
    </location>
</feature>
<dbReference type="OrthoDB" id="1854502at2759"/>
<dbReference type="Gene3D" id="3.30.70.3490">
    <property type="match status" value="1"/>
</dbReference>
<dbReference type="InterPro" id="IPR000648">
    <property type="entry name" value="Oxysterol-bd"/>
</dbReference>
<evidence type="ECO:0000313" key="2">
    <source>
        <dbReference type="EMBL" id="TRY86539.1"/>
    </source>
</evidence>
<name>A0A553Q9D5_9TELE</name>
<proteinExistence type="predicted"/>
<dbReference type="EMBL" id="SRMA01026200">
    <property type="protein sequence ID" value="TRY86539.1"/>
    <property type="molecule type" value="Genomic_DNA"/>
</dbReference>
<feature type="region of interest" description="Disordered" evidence="1">
    <location>
        <begin position="24"/>
        <end position="45"/>
    </location>
</feature>
<evidence type="ECO:0000256" key="1">
    <source>
        <dbReference type="SAM" id="MobiDB-lite"/>
    </source>
</evidence>
<comment type="caution">
    <text evidence="2">The sequence shown here is derived from an EMBL/GenBank/DDBJ whole genome shotgun (WGS) entry which is preliminary data.</text>
</comment>
<dbReference type="SUPFAM" id="SSF144000">
    <property type="entry name" value="Oxysterol-binding protein-like"/>
    <property type="match status" value="1"/>
</dbReference>